<dbReference type="Proteomes" id="UP001501310">
    <property type="component" value="Unassembled WGS sequence"/>
</dbReference>
<evidence type="ECO:0000256" key="3">
    <source>
        <dbReference type="ARBA" id="ARBA00022694"/>
    </source>
</evidence>
<dbReference type="EMBL" id="BAAAZD010000002">
    <property type="protein sequence ID" value="GAA4006780.1"/>
    <property type="molecule type" value="Genomic_DNA"/>
</dbReference>
<comment type="cofactor">
    <cofactor evidence="1">
        <name>Mg(2+)</name>
        <dbReference type="ChEBI" id="CHEBI:18420"/>
    </cofactor>
</comment>
<name>A0ABP7S5C3_9SPHN</name>
<dbReference type="Pfam" id="PF01743">
    <property type="entry name" value="PolyA_pol"/>
    <property type="match status" value="1"/>
</dbReference>
<proteinExistence type="inferred from homology"/>
<keyword evidence="12" id="KW-1185">Reference proteome</keyword>
<feature type="domain" description="Poly A polymerase head" evidence="9">
    <location>
        <begin position="28"/>
        <end position="151"/>
    </location>
</feature>
<dbReference type="CDD" id="cd05398">
    <property type="entry name" value="NT_ClassII-CCAase"/>
    <property type="match status" value="1"/>
</dbReference>
<sequence length="395" mass="41960">MIDVSALQALVARPGVVQVFKALGDGQARLVGGAVRDGLLGAMVADVDVATPLSPYEVMRRCGAAGIRTIPTGIVHGTVTALSAGETLEITTLRADLTTDGRHATVAFTDNWREDAARRDFTINALYFDPSSGEVHDYFGGLADLKAGRVRFIGEPLQRIAEDHLRILRFFRFTARFGAGVDEAGLAACAARANDLMALSRERIADEWVKLLSLPEPVATVALMLEHGLLAPVLPEITAEAPARLAALVEAEQAAGLTPHPLRRFAALLPGDATLCDKVAARLKLSNKERKRLGLAAIPYAGEVPRALAYRIGVAEAQDRLLLAGRLDDAAALEGWQAPRLPVGGGQLIERGLAPGPTVARTLKTIEEDWVAEGFPGGERIDELVSQALASARAS</sequence>
<dbReference type="Pfam" id="PF12627">
    <property type="entry name" value="PolyA_pol_RNAbd"/>
    <property type="match status" value="1"/>
</dbReference>
<evidence type="ECO:0000259" key="9">
    <source>
        <dbReference type="Pfam" id="PF01743"/>
    </source>
</evidence>
<evidence type="ECO:0000256" key="1">
    <source>
        <dbReference type="ARBA" id="ARBA00001946"/>
    </source>
</evidence>
<dbReference type="InterPro" id="IPR043519">
    <property type="entry name" value="NT_sf"/>
</dbReference>
<dbReference type="InterPro" id="IPR050264">
    <property type="entry name" value="Bact_CCA-adding_enz_type3_sf"/>
</dbReference>
<keyword evidence="2 8" id="KW-0808">Transferase</keyword>
<keyword evidence="4" id="KW-0548">Nucleotidyltransferase</keyword>
<organism evidence="11 12">
    <name type="scientific">Sphingomonas humi</name>
    <dbReference type="NCBI Taxonomy" id="335630"/>
    <lineage>
        <taxon>Bacteria</taxon>
        <taxon>Pseudomonadati</taxon>
        <taxon>Pseudomonadota</taxon>
        <taxon>Alphaproteobacteria</taxon>
        <taxon>Sphingomonadales</taxon>
        <taxon>Sphingomonadaceae</taxon>
        <taxon>Sphingomonas</taxon>
    </lineage>
</organism>
<dbReference type="Gene3D" id="1.10.3090.10">
    <property type="entry name" value="cca-adding enzyme, domain 2"/>
    <property type="match status" value="1"/>
</dbReference>
<comment type="caution">
    <text evidence="11">The sequence shown here is derived from an EMBL/GenBank/DDBJ whole genome shotgun (WGS) entry which is preliminary data.</text>
</comment>
<gene>
    <name evidence="11" type="ORF">GCM10022211_19610</name>
</gene>
<dbReference type="SUPFAM" id="SSF81891">
    <property type="entry name" value="Poly A polymerase C-terminal region-like"/>
    <property type="match status" value="1"/>
</dbReference>
<protein>
    <submittedName>
        <fullName evidence="11">CCA tRNA nucleotidyltransferase</fullName>
    </submittedName>
</protein>
<evidence type="ECO:0000256" key="8">
    <source>
        <dbReference type="RuleBase" id="RU003953"/>
    </source>
</evidence>
<evidence type="ECO:0000256" key="5">
    <source>
        <dbReference type="ARBA" id="ARBA00022723"/>
    </source>
</evidence>
<dbReference type="PANTHER" id="PTHR46173">
    <property type="entry name" value="CCA TRNA NUCLEOTIDYLTRANSFERASE 1, MITOCHONDRIAL"/>
    <property type="match status" value="1"/>
</dbReference>
<evidence type="ECO:0000256" key="2">
    <source>
        <dbReference type="ARBA" id="ARBA00022679"/>
    </source>
</evidence>
<dbReference type="Gene3D" id="3.30.460.10">
    <property type="entry name" value="Beta Polymerase, domain 2"/>
    <property type="match status" value="1"/>
</dbReference>
<evidence type="ECO:0000256" key="6">
    <source>
        <dbReference type="ARBA" id="ARBA00022741"/>
    </source>
</evidence>
<reference evidence="12" key="1">
    <citation type="journal article" date="2019" name="Int. J. Syst. Evol. Microbiol.">
        <title>The Global Catalogue of Microorganisms (GCM) 10K type strain sequencing project: providing services to taxonomists for standard genome sequencing and annotation.</title>
        <authorList>
            <consortium name="The Broad Institute Genomics Platform"/>
            <consortium name="The Broad Institute Genome Sequencing Center for Infectious Disease"/>
            <person name="Wu L."/>
            <person name="Ma J."/>
        </authorList>
    </citation>
    <scope>NUCLEOTIDE SEQUENCE [LARGE SCALE GENOMIC DNA]</scope>
    <source>
        <strain evidence="12">JCM 16603</strain>
    </source>
</reference>
<feature type="domain" description="tRNA nucleotidyltransferase/poly(A) polymerase RNA and SrmB- binding" evidence="10">
    <location>
        <begin position="182"/>
        <end position="239"/>
    </location>
</feature>
<evidence type="ECO:0000313" key="12">
    <source>
        <dbReference type="Proteomes" id="UP001501310"/>
    </source>
</evidence>
<comment type="similarity">
    <text evidence="8">Belongs to the tRNA nucleotidyltransferase/poly(A) polymerase family.</text>
</comment>
<keyword evidence="3" id="KW-0819">tRNA processing</keyword>
<keyword evidence="5" id="KW-0479">Metal-binding</keyword>
<dbReference type="InterPro" id="IPR002646">
    <property type="entry name" value="PolA_pol_head_dom"/>
</dbReference>
<evidence type="ECO:0000256" key="4">
    <source>
        <dbReference type="ARBA" id="ARBA00022695"/>
    </source>
</evidence>
<keyword evidence="7" id="KW-0460">Magnesium</keyword>
<keyword evidence="8" id="KW-0694">RNA-binding</keyword>
<dbReference type="PANTHER" id="PTHR46173:SF1">
    <property type="entry name" value="CCA TRNA NUCLEOTIDYLTRANSFERASE 1, MITOCHONDRIAL"/>
    <property type="match status" value="1"/>
</dbReference>
<dbReference type="InterPro" id="IPR032828">
    <property type="entry name" value="PolyA_RNA-bd"/>
</dbReference>
<dbReference type="SUPFAM" id="SSF81301">
    <property type="entry name" value="Nucleotidyltransferase"/>
    <property type="match status" value="1"/>
</dbReference>
<evidence type="ECO:0000256" key="7">
    <source>
        <dbReference type="ARBA" id="ARBA00022842"/>
    </source>
</evidence>
<dbReference type="RefSeq" id="WP_344710085.1">
    <property type="nucleotide sequence ID" value="NZ_BAAAZD010000002.1"/>
</dbReference>
<evidence type="ECO:0000313" key="11">
    <source>
        <dbReference type="EMBL" id="GAA4006780.1"/>
    </source>
</evidence>
<evidence type="ECO:0000259" key="10">
    <source>
        <dbReference type="Pfam" id="PF12627"/>
    </source>
</evidence>
<keyword evidence="6" id="KW-0547">Nucleotide-binding</keyword>
<accession>A0ABP7S5C3</accession>